<accession>A0ABV3Q4J0</accession>
<feature type="domain" description="RNA-binding protein KhpB N-terminal" evidence="1">
    <location>
        <begin position="5"/>
        <end position="56"/>
    </location>
</feature>
<dbReference type="Pfam" id="PF14804">
    <property type="entry name" value="Jag_N"/>
    <property type="match status" value="1"/>
</dbReference>
<dbReference type="InterPro" id="IPR046865">
    <property type="entry name" value="FapA_b_solenoid"/>
</dbReference>
<dbReference type="SMART" id="SM01245">
    <property type="entry name" value="Jag_N"/>
    <property type="match status" value="1"/>
</dbReference>
<dbReference type="Gene3D" id="3.30.30.80">
    <property type="entry name" value="probable RNA-binding protein from clostridium symbiosum atcc 14940"/>
    <property type="match status" value="1"/>
</dbReference>
<proteinExistence type="predicted"/>
<organism evidence="2 3">
    <name type="scientific">Jeotgalibacillus marinus</name>
    <dbReference type="NCBI Taxonomy" id="86667"/>
    <lineage>
        <taxon>Bacteria</taxon>
        <taxon>Bacillati</taxon>
        <taxon>Bacillota</taxon>
        <taxon>Bacilli</taxon>
        <taxon>Bacillales</taxon>
        <taxon>Caryophanaceae</taxon>
        <taxon>Jeotgalibacillus</taxon>
    </lineage>
</organism>
<evidence type="ECO:0000259" key="1">
    <source>
        <dbReference type="SMART" id="SM01245"/>
    </source>
</evidence>
<dbReference type="PANTHER" id="PTHR38032:SF1">
    <property type="entry name" value="RNA-BINDING PROTEIN KHPB N-TERMINAL DOMAIN-CONTAINING PROTEIN"/>
    <property type="match status" value="1"/>
</dbReference>
<dbReference type="Proteomes" id="UP001556040">
    <property type="component" value="Unassembled WGS sequence"/>
</dbReference>
<protein>
    <submittedName>
        <fullName evidence="2">FapA family protein</fullName>
    </submittedName>
</protein>
<comment type="caution">
    <text evidence="2">The sequence shown here is derived from an EMBL/GenBank/DDBJ whole genome shotgun (WGS) entry which is preliminary data.</text>
</comment>
<keyword evidence="3" id="KW-1185">Reference proteome</keyword>
<evidence type="ECO:0000313" key="2">
    <source>
        <dbReference type="EMBL" id="MEW9502267.1"/>
    </source>
</evidence>
<dbReference type="RefSeq" id="WP_367779761.1">
    <property type="nucleotide sequence ID" value="NZ_JBFMIA010000009.1"/>
</dbReference>
<evidence type="ECO:0000313" key="3">
    <source>
        <dbReference type="Proteomes" id="UP001556040"/>
    </source>
</evidence>
<dbReference type="InterPro" id="IPR005646">
    <property type="entry name" value="FapA"/>
</dbReference>
<sequence>MRSIVSKGKDVTEAMNIGIEELKTSKKEVHIEVLQTPKEGFFGIGSKKAVVKVTKKEDKAVPAGEKSSDGYFAEVMNLTSEYPTVDEEKYFNHSEVNMKKDDTSGKVWVNKGQLNCTPGTTQLPMVTVKEGVELYRNQKLVIEKKIFISPEDTYQLKVKNEVQVQESQWSLKIDKRELTVHLTVEPGYHITREVKDMEAAEHIELAVTETKEIVNTLSQEKVINRLKELSIKHDINEIELIKALRTRQSQTFEIVTGIPPTEGKNGWIELKVKTKIEDGLKENEFGRINFRESKTIPTVEIDDIIAIIHPPVQGSSGYTVTYAELPAKQVYPLILREGRGIKVVDDQVIATEFGRPKIDQKGKLVNISIMDKLLHDGDVNLASGNIHFSGDIEITGEIENGMVIESQGDIHTAKNINMSTCTASGAIVSRGNINKSDLSAGKNNMLVTELGQLLGVMQSNTERMFSAIKQLTNKSTNFAQGGLQPLIRILLEEKFKDFTPLARKYVELVKKNAHHLEDDRWQKSADSISKLFLTSSNGTASIQTISNLLDQMQDLLEVSGTSVESESYVHVLNVLNSHINCSGNVLIEGRGCVNSKIHSGGYLKIRGILRGGEVYARLDADINETGASSGTLTTIAVSSDQKIKINKAKEGTVLKFGKRKHVLTDDYHLLVAKLNEHGDVIFE</sequence>
<dbReference type="InterPro" id="IPR032782">
    <property type="entry name" value="KhpB_N"/>
</dbReference>
<dbReference type="InterPro" id="IPR046866">
    <property type="entry name" value="FapA_N"/>
</dbReference>
<name>A0ABV3Q4J0_9BACL</name>
<dbReference type="Pfam" id="PF20250">
    <property type="entry name" value="FapA_N"/>
    <property type="match status" value="1"/>
</dbReference>
<dbReference type="EMBL" id="JBFMIA010000009">
    <property type="protein sequence ID" value="MEW9502267.1"/>
    <property type="molecule type" value="Genomic_DNA"/>
</dbReference>
<gene>
    <name evidence="2" type="ORF">AB1471_10715</name>
</gene>
<dbReference type="Pfam" id="PF03961">
    <property type="entry name" value="FapA"/>
    <property type="match status" value="1"/>
</dbReference>
<dbReference type="PANTHER" id="PTHR38032">
    <property type="entry name" value="POLYMERASE-RELATED"/>
    <property type="match status" value="1"/>
</dbReference>
<dbReference type="InterPro" id="IPR038247">
    <property type="entry name" value="Jag_N_dom_sf"/>
</dbReference>
<reference evidence="2 3" key="1">
    <citation type="journal article" date="1979" name="Int. J. Syst. Evol. Microbiol.">
        <title>Bacillus globisporus subsp. marinus subsp. nov.</title>
        <authorList>
            <person name="Liu H."/>
        </authorList>
    </citation>
    <scope>NUCLEOTIDE SEQUENCE [LARGE SCALE GENOMIC DNA]</scope>
    <source>
        <strain evidence="2 3">DSM 1297</strain>
    </source>
</reference>